<name>A0A1Y0B2Z6_9LAMI</name>
<keyword evidence="1" id="KW-0496">Mitochondrion</keyword>
<proteinExistence type="predicted"/>
<reference evidence="1" key="1">
    <citation type="submission" date="2017-03" db="EMBL/GenBank/DDBJ databases">
        <title>The mitochondrial genome of the carnivorous plant Utricularia reniformis (Lentibulariaceae): structure, comparative analysis and evolutionary landmarks.</title>
        <authorList>
            <person name="Silva S.R."/>
            <person name="Alvarenga D.O."/>
            <person name="Michael T.P."/>
            <person name="Miranda V.F.O."/>
            <person name="Varani A.M."/>
        </authorList>
    </citation>
    <scope>NUCLEOTIDE SEQUENCE</scope>
</reference>
<dbReference type="EMBL" id="KY774314">
    <property type="protein sequence ID" value="ART31802.1"/>
    <property type="molecule type" value="Genomic_DNA"/>
</dbReference>
<organism evidence="1">
    <name type="scientific">Utricularia reniformis</name>
    <dbReference type="NCBI Taxonomy" id="192314"/>
    <lineage>
        <taxon>Eukaryota</taxon>
        <taxon>Viridiplantae</taxon>
        <taxon>Streptophyta</taxon>
        <taxon>Embryophyta</taxon>
        <taxon>Tracheophyta</taxon>
        <taxon>Spermatophyta</taxon>
        <taxon>Magnoliopsida</taxon>
        <taxon>eudicotyledons</taxon>
        <taxon>Gunneridae</taxon>
        <taxon>Pentapetalae</taxon>
        <taxon>asterids</taxon>
        <taxon>lamiids</taxon>
        <taxon>Lamiales</taxon>
        <taxon>Lentibulariaceae</taxon>
        <taxon>Utricularia</taxon>
    </lineage>
</organism>
<accession>A0A1Y0B2Z6</accession>
<gene>
    <name evidence="1" type="ORF">AEK19_MT1618</name>
</gene>
<sequence>MGKQIPPHYRYPRRGQISVSTIALLYSASPPYIPFYHSLNTCRNKDINHTIWLSELSNIYFVWNPIGTLQLMS</sequence>
<protein>
    <submittedName>
        <fullName evidence="1">Uncharacterized protein</fullName>
    </submittedName>
</protein>
<geneLocation type="mitochondrion" evidence="1"/>
<dbReference type="AlphaFoldDB" id="A0A1Y0B2Z6"/>
<evidence type="ECO:0000313" key="1">
    <source>
        <dbReference type="EMBL" id="ART31802.1"/>
    </source>
</evidence>